<dbReference type="Proteomes" id="UP000245998">
    <property type="component" value="Unassembled WGS sequence"/>
</dbReference>
<sequence>MEKVIVTFIHKGFENDIAVPNQIEGQKLAGAIHEWLGNEDEWSHSLHDLEYSFDNKHWFCLQKNKTLQEVGIWDGAYMRLSDGIASELPTESQFEMDNDEENGSEYEHHEAPGYAWRIIE</sequence>
<proteinExistence type="predicted"/>
<gene>
    <name evidence="1" type="ORF">DCC39_17320</name>
</gene>
<comment type="caution">
    <text evidence="1">The sequence shown here is derived from an EMBL/GenBank/DDBJ whole genome shotgun (WGS) entry which is preliminary data.</text>
</comment>
<keyword evidence="2" id="KW-1185">Reference proteome</keyword>
<evidence type="ECO:0000313" key="1">
    <source>
        <dbReference type="EMBL" id="PWA06693.1"/>
    </source>
</evidence>
<accession>A0A2U1JP79</accession>
<name>A0A2U1JP79_9BACI</name>
<dbReference type="EMBL" id="QCZG01000057">
    <property type="protein sequence ID" value="PWA06693.1"/>
    <property type="molecule type" value="Genomic_DNA"/>
</dbReference>
<protein>
    <submittedName>
        <fullName evidence="1">Uncharacterized protein</fullName>
    </submittedName>
</protein>
<reference evidence="1 2" key="1">
    <citation type="submission" date="2018-04" db="EMBL/GenBank/DDBJ databases">
        <title>Camelliibacillus theae gen. nov., sp. nov., isolated from Pu'er tea.</title>
        <authorList>
            <person name="Niu L."/>
        </authorList>
    </citation>
    <scope>NUCLEOTIDE SEQUENCE [LARGE SCALE GENOMIC DNA]</scope>
    <source>
        <strain evidence="1 2">T8</strain>
    </source>
</reference>
<evidence type="ECO:0000313" key="2">
    <source>
        <dbReference type="Proteomes" id="UP000245998"/>
    </source>
</evidence>
<dbReference type="AlphaFoldDB" id="A0A2U1JP79"/>
<organism evidence="1 2">
    <name type="scientific">Pueribacillus theae</name>
    <dbReference type="NCBI Taxonomy" id="2171751"/>
    <lineage>
        <taxon>Bacteria</taxon>
        <taxon>Bacillati</taxon>
        <taxon>Bacillota</taxon>
        <taxon>Bacilli</taxon>
        <taxon>Bacillales</taxon>
        <taxon>Bacillaceae</taxon>
        <taxon>Pueribacillus</taxon>
    </lineage>
</organism>